<keyword evidence="7 9" id="KW-0472">Membrane</keyword>
<dbReference type="PANTHER" id="PTHR13117:SF5">
    <property type="entry name" value="PROTEIN RFT1 HOMOLOG"/>
    <property type="match status" value="1"/>
</dbReference>
<dbReference type="EMBL" id="CABPRJ010000003">
    <property type="protein sequence ID" value="VVC24559.1"/>
    <property type="molecule type" value="Genomic_DNA"/>
</dbReference>
<feature type="transmembrane region" description="Helical" evidence="9">
    <location>
        <begin position="12"/>
        <end position="35"/>
    </location>
</feature>
<feature type="transmembrane region" description="Helical" evidence="9">
    <location>
        <begin position="179"/>
        <end position="204"/>
    </location>
</feature>
<dbReference type="Proteomes" id="UP000325440">
    <property type="component" value="Unassembled WGS sequence"/>
</dbReference>
<evidence type="ECO:0000256" key="1">
    <source>
        <dbReference type="ARBA" id="ARBA00004477"/>
    </source>
</evidence>
<dbReference type="InterPro" id="IPR007594">
    <property type="entry name" value="RFT1"/>
</dbReference>
<dbReference type="PANTHER" id="PTHR13117">
    <property type="entry name" value="ENDOPLASMIC RETICULUM MULTISPAN TRANSMEMBRANE PROTEIN-RELATED"/>
    <property type="match status" value="1"/>
</dbReference>
<feature type="transmembrane region" description="Helical" evidence="9">
    <location>
        <begin position="81"/>
        <end position="104"/>
    </location>
</feature>
<evidence type="ECO:0000313" key="11">
    <source>
        <dbReference type="Proteomes" id="UP000325440"/>
    </source>
</evidence>
<evidence type="ECO:0000256" key="4">
    <source>
        <dbReference type="ARBA" id="ARBA00022692"/>
    </source>
</evidence>
<evidence type="ECO:0000256" key="5">
    <source>
        <dbReference type="ARBA" id="ARBA00022824"/>
    </source>
</evidence>
<feature type="transmembrane region" description="Helical" evidence="9">
    <location>
        <begin position="116"/>
        <end position="140"/>
    </location>
</feature>
<dbReference type="Pfam" id="PF04506">
    <property type="entry name" value="Rft-1"/>
    <property type="match status" value="1"/>
</dbReference>
<feature type="transmembrane region" description="Helical" evidence="9">
    <location>
        <begin position="41"/>
        <end position="60"/>
    </location>
</feature>
<evidence type="ECO:0000256" key="9">
    <source>
        <dbReference type="RuleBase" id="RU365067"/>
    </source>
</evidence>
<feature type="transmembrane region" description="Helical" evidence="9">
    <location>
        <begin position="409"/>
        <end position="434"/>
    </location>
</feature>
<name>A0A5E4M022_9HEMI</name>
<keyword evidence="5" id="KW-0256">Endoplasmic reticulum</keyword>
<organism evidence="10 11">
    <name type="scientific">Cinara cedri</name>
    <dbReference type="NCBI Taxonomy" id="506608"/>
    <lineage>
        <taxon>Eukaryota</taxon>
        <taxon>Metazoa</taxon>
        <taxon>Ecdysozoa</taxon>
        <taxon>Arthropoda</taxon>
        <taxon>Hexapoda</taxon>
        <taxon>Insecta</taxon>
        <taxon>Pterygota</taxon>
        <taxon>Neoptera</taxon>
        <taxon>Paraneoptera</taxon>
        <taxon>Hemiptera</taxon>
        <taxon>Sternorrhyncha</taxon>
        <taxon>Aphidomorpha</taxon>
        <taxon>Aphidoidea</taxon>
        <taxon>Aphididae</taxon>
        <taxon>Lachninae</taxon>
        <taxon>Cinara</taxon>
    </lineage>
</organism>
<dbReference type="GO" id="GO:0006488">
    <property type="term" value="P:dolichol-linked oligosaccharide biosynthetic process"/>
    <property type="evidence" value="ECO:0007669"/>
    <property type="project" value="InterPro"/>
</dbReference>
<keyword evidence="4 9" id="KW-0812">Transmembrane</keyword>
<protein>
    <recommendedName>
        <fullName evidence="9">Protein RFT1 homolog</fullName>
    </recommendedName>
</protein>
<dbReference type="AlphaFoldDB" id="A0A5E4M022"/>
<comment type="pathway">
    <text evidence="2">Protein modification; protein glycosylation.</text>
</comment>
<dbReference type="OrthoDB" id="9979195at2759"/>
<sequence length="533" mass="61039">MKKNFLKSSVENASLNILLQIAFRCLTFIINAFVLRQVSQNEIGVTNVRLLLLESTILFLSREAFRRACLTDTVHHNWTRVINLIWLSVPLCVGICGVCGYIWLQWLSQPDISVTVYYTFGVWSILISCIIELCCEQLYIVAQAFLFVKLQVMLEIINVVVRTIVYTTMILYWNGQNAVLAFSFAQLASVIAYTLSFYVFFWYYTKQNVKDFPFKTMWDYFPNFRGKKFSECVDFPLVLLLWSFLKQGFMKQLLTDGERYVMTFFNTLKFDQQGVYDVVNNLGSLAARFLFKPVESAAYFYFSQLVQREVPIKKQIKQDSDRIKEAVSVLECLLRVNSSIGLIALCFGQAYAKLALFLYGGSALATGIGPVLLQLHCMAILFLAVNGITECYAAATMNVAELNRYNMEMVILSVIFLFISLLFSTLLGGIGFILANCCNFTVRIIQCGRYILLEFKDTNYNPLNGLVPKKSFIGCLLLSVIVTIYSEAKYYEHKKITHVLIGCTLFVITLSIWLYEEISTFRLLAKVYRSKHN</sequence>
<evidence type="ECO:0000256" key="3">
    <source>
        <dbReference type="ARBA" id="ARBA00010288"/>
    </source>
</evidence>
<feature type="transmembrane region" description="Helical" evidence="9">
    <location>
        <begin position="497"/>
        <end position="515"/>
    </location>
</feature>
<dbReference type="GO" id="GO:0034203">
    <property type="term" value="P:glycolipid translocation"/>
    <property type="evidence" value="ECO:0007669"/>
    <property type="project" value="TreeGrafter"/>
</dbReference>
<keyword evidence="6 9" id="KW-1133">Transmembrane helix</keyword>
<reference evidence="10 11" key="1">
    <citation type="submission" date="2019-08" db="EMBL/GenBank/DDBJ databases">
        <authorList>
            <person name="Alioto T."/>
            <person name="Alioto T."/>
            <person name="Gomez Garrido J."/>
        </authorList>
    </citation>
    <scope>NUCLEOTIDE SEQUENCE [LARGE SCALE GENOMIC DNA]</scope>
</reference>
<evidence type="ECO:0000313" key="10">
    <source>
        <dbReference type="EMBL" id="VVC24559.1"/>
    </source>
</evidence>
<dbReference type="GO" id="GO:0005789">
    <property type="term" value="C:endoplasmic reticulum membrane"/>
    <property type="evidence" value="ECO:0007669"/>
    <property type="project" value="UniProtKB-SubCell"/>
</dbReference>
<accession>A0A5E4M022</accession>
<keyword evidence="11" id="KW-1185">Reference proteome</keyword>
<proteinExistence type="inferred from homology"/>
<evidence type="ECO:0000256" key="8">
    <source>
        <dbReference type="ARBA" id="ARBA00045912"/>
    </source>
</evidence>
<evidence type="ECO:0000256" key="2">
    <source>
        <dbReference type="ARBA" id="ARBA00004922"/>
    </source>
</evidence>
<feature type="transmembrane region" description="Helical" evidence="9">
    <location>
        <begin position="364"/>
        <end position="388"/>
    </location>
</feature>
<comment type="function">
    <text evidence="8 9">Intramembrane glycolipid transporter that operates in the biosynthetic pathway of dolichol-linked oligosaccharides, the glycan precursors employed in protein asparagine (N)-glycosylation. The sequential addition of sugars to dolichol pyrophosphate produces dolichol-linked oligosaccharides containing fourteen sugars, including two GlcNAcs, nine mannoses and three glucoses. Once assembled, the oligosaccharide is transferred from the lipid to nascent proteins by oligosaccharyltransferases. The assembly of dolichol-linked oligosaccharides begins on the cytosolic side of the endoplasmic reticulum membrane and finishes in its lumen. RFT1 could mediate the translocation of the cytosolically oriented intermediate DolPP-GlcNAc2Man5, produced by ALG11, into the ER lumen where dolichol-linked oligosaccharides assembly continues. However, the intramembrane lipid transporter activity could not be confirmed in vitro.</text>
</comment>
<feature type="transmembrane region" description="Helical" evidence="9">
    <location>
        <begin position="332"/>
        <end position="352"/>
    </location>
</feature>
<comment type="similarity">
    <text evidence="3 9">Belongs to the RFT1 family.</text>
</comment>
<gene>
    <name evidence="10" type="ORF">CINCED_3A001858</name>
</gene>
<evidence type="ECO:0000256" key="7">
    <source>
        <dbReference type="ARBA" id="ARBA00023136"/>
    </source>
</evidence>
<comment type="subcellular location">
    <subcellularLocation>
        <location evidence="1 9">Endoplasmic reticulum membrane</location>
        <topology evidence="1 9">Multi-pass membrane protein</topology>
    </subcellularLocation>
</comment>
<evidence type="ECO:0000256" key="6">
    <source>
        <dbReference type="ARBA" id="ARBA00022989"/>
    </source>
</evidence>
<feature type="transmembrane region" description="Helical" evidence="9">
    <location>
        <begin position="152"/>
        <end position="173"/>
    </location>
</feature>